<dbReference type="InterPro" id="IPR018641">
    <property type="entry name" value="Trfase_1_rSAM/seldom-assoc"/>
</dbReference>
<dbReference type="PANTHER" id="PTHR36529">
    <property type="entry name" value="SLL1095 PROTEIN"/>
    <property type="match status" value="1"/>
</dbReference>
<dbReference type="SUPFAM" id="SSF53448">
    <property type="entry name" value="Nucleotide-diphospho-sugar transferases"/>
    <property type="match status" value="1"/>
</dbReference>
<keyword evidence="3" id="KW-1185">Reference proteome</keyword>
<dbReference type="PANTHER" id="PTHR36529:SF1">
    <property type="entry name" value="GLYCOSYLTRANSFERASE"/>
    <property type="match status" value="1"/>
</dbReference>
<accession>A0ABU2JFY3</accession>
<protein>
    <submittedName>
        <fullName evidence="2">TIGR04282 family arsenosugar biosynthesis glycosyltransferase</fullName>
    </submittedName>
</protein>
<proteinExistence type="predicted"/>
<evidence type="ECO:0000313" key="3">
    <source>
        <dbReference type="Proteomes" id="UP001183176"/>
    </source>
</evidence>
<feature type="region of interest" description="Disordered" evidence="1">
    <location>
        <begin position="212"/>
        <end position="235"/>
    </location>
</feature>
<organism evidence="2 3">
    <name type="scientific">Jatrophihabitans lederbergiae</name>
    <dbReference type="NCBI Taxonomy" id="3075547"/>
    <lineage>
        <taxon>Bacteria</taxon>
        <taxon>Bacillati</taxon>
        <taxon>Actinomycetota</taxon>
        <taxon>Actinomycetes</taxon>
        <taxon>Jatrophihabitantales</taxon>
        <taxon>Jatrophihabitantaceae</taxon>
        <taxon>Jatrophihabitans</taxon>
    </lineage>
</organism>
<dbReference type="EMBL" id="JAVREH010000055">
    <property type="protein sequence ID" value="MDT0263842.1"/>
    <property type="molecule type" value="Genomic_DNA"/>
</dbReference>
<dbReference type="NCBIfam" id="TIGR04282">
    <property type="entry name" value="glyco_like_cofC"/>
    <property type="match status" value="1"/>
</dbReference>
<gene>
    <name evidence="2" type="ORF">RM423_20925</name>
</gene>
<dbReference type="RefSeq" id="WP_311424986.1">
    <property type="nucleotide sequence ID" value="NZ_JAVREH010000055.1"/>
</dbReference>
<dbReference type="Pfam" id="PF09837">
    <property type="entry name" value="DUF2064"/>
    <property type="match status" value="1"/>
</dbReference>
<evidence type="ECO:0000313" key="2">
    <source>
        <dbReference type="EMBL" id="MDT0263842.1"/>
    </source>
</evidence>
<evidence type="ECO:0000256" key="1">
    <source>
        <dbReference type="SAM" id="MobiDB-lite"/>
    </source>
</evidence>
<comment type="caution">
    <text evidence="2">The sequence shown here is derived from an EMBL/GenBank/DDBJ whole genome shotgun (WGS) entry which is preliminary data.</text>
</comment>
<dbReference type="Proteomes" id="UP001183176">
    <property type="component" value="Unassembled WGS sequence"/>
</dbReference>
<reference evidence="3" key="1">
    <citation type="submission" date="2023-07" db="EMBL/GenBank/DDBJ databases">
        <title>30 novel species of actinomycetes from the DSMZ collection.</title>
        <authorList>
            <person name="Nouioui I."/>
        </authorList>
    </citation>
    <scope>NUCLEOTIDE SEQUENCE [LARGE SCALE GENOMIC DNA]</scope>
    <source>
        <strain evidence="3">DSM 44399</strain>
    </source>
</reference>
<sequence>MSRHPTVVMTRAPRPGQTKTRLQPLLGVAGCARLQHALITHTAAASAASTSMHFAVDPPDALAEVADIAGAGTSVFAQEGEHLGARMRAAVAHTAQIRPDPVVLIGTDVPHLTAGHILDAARLLEHGHDVVFGPALDGGCYLVALTRPTPEVFGIAPGLWGGPRVLAASVAAARGAGLRVAFLAPLRDLDTPEDARTLADDDTVPTAIRSILSESATTADAPPVGRAPRQSRVPS</sequence>
<name>A0ABU2JFY3_9ACTN</name>
<dbReference type="InterPro" id="IPR029044">
    <property type="entry name" value="Nucleotide-diphossugar_trans"/>
</dbReference>
<dbReference type="Gene3D" id="3.90.550.10">
    <property type="entry name" value="Spore Coat Polysaccharide Biosynthesis Protein SpsA, Chain A"/>
    <property type="match status" value="1"/>
</dbReference>